<name>A0A0G4G3H8_9ALVE</name>
<dbReference type="EMBL" id="CDMZ01000842">
    <property type="protein sequence ID" value="CEM22607.1"/>
    <property type="molecule type" value="Genomic_DNA"/>
</dbReference>
<sequence>MTSLLQAEPSARADLRGAMEMLGASDDQLKLLTELLQPPSAAASEGPAAAPVQGEAQGGNSSSSSAPRSQAGASDVRLQDSNAIEALQAPLAEPSVSQTRNVAAARLASGSSDGSVGELLSGGGGAAPAAGRGRGGRGGRPPVAPRDVQDGGRGSSLTGGAGEGRGGASLPSQQHSAKAAGIPSGGPAGTFRVQRSYTVEGVTTNVYFVGVEPNLHMIRHQCSDGFKGFLRSKNAAEQKVKEMDILRQGRGANGPSAVLEALRSQFLDRTP</sequence>
<feature type="compositionally biased region" description="Low complexity" evidence="1">
    <location>
        <begin position="38"/>
        <end position="74"/>
    </location>
</feature>
<feature type="region of interest" description="Disordered" evidence="1">
    <location>
        <begin position="35"/>
        <end position="80"/>
    </location>
</feature>
<accession>A0A0G4G3H8</accession>
<feature type="region of interest" description="Disordered" evidence="1">
    <location>
        <begin position="109"/>
        <end position="187"/>
    </location>
</feature>
<evidence type="ECO:0000256" key="1">
    <source>
        <dbReference type="SAM" id="MobiDB-lite"/>
    </source>
</evidence>
<evidence type="ECO:0000313" key="2">
    <source>
        <dbReference type="EMBL" id="CEM22607.1"/>
    </source>
</evidence>
<feature type="compositionally biased region" description="Low complexity" evidence="1">
    <location>
        <begin position="109"/>
        <end position="119"/>
    </location>
</feature>
<protein>
    <submittedName>
        <fullName evidence="2">Uncharacterized protein</fullName>
    </submittedName>
</protein>
<reference evidence="2" key="1">
    <citation type="submission" date="2014-11" db="EMBL/GenBank/DDBJ databases">
        <authorList>
            <person name="Otto D Thomas"/>
            <person name="Naeem Raeece"/>
        </authorList>
    </citation>
    <scope>NUCLEOTIDE SEQUENCE</scope>
</reference>
<dbReference type="VEuPathDB" id="CryptoDB:Cvel_20004"/>
<feature type="compositionally biased region" description="Gly residues" evidence="1">
    <location>
        <begin position="120"/>
        <end position="139"/>
    </location>
</feature>
<feature type="compositionally biased region" description="Gly residues" evidence="1">
    <location>
        <begin position="151"/>
        <end position="167"/>
    </location>
</feature>
<proteinExistence type="predicted"/>
<dbReference type="AlphaFoldDB" id="A0A0G4G3H8"/>
<gene>
    <name evidence="2" type="ORF">Cvel_20004</name>
</gene>
<organism evidence="2">
    <name type="scientific">Chromera velia CCMP2878</name>
    <dbReference type="NCBI Taxonomy" id="1169474"/>
    <lineage>
        <taxon>Eukaryota</taxon>
        <taxon>Sar</taxon>
        <taxon>Alveolata</taxon>
        <taxon>Colpodellida</taxon>
        <taxon>Chromeraceae</taxon>
        <taxon>Chromera</taxon>
    </lineage>
</organism>